<protein>
    <submittedName>
        <fullName evidence="1">Uncharacterized protein</fullName>
    </submittedName>
</protein>
<dbReference type="Proteomes" id="UP000027586">
    <property type="component" value="Unassembled WGS sequence"/>
</dbReference>
<proteinExistence type="predicted"/>
<sequence>MELCASFVGDISTCKSQWFIMLLQMITSNPSLTVTQPTKKRTAQWIIGAYTDEDNDEDDAYLSMSADTLHGLPHAPY</sequence>
<comment type="caution">
    <text evidence="1">The sequence shown here is derived from an EMBL/GenBank/DDBJ whole genome shotgun (WGS) entry which is preliminary data.</text>
</comment>
<dbReference type="AlphaFoldDB" id="A0A068RPL6"/>
<dbReference type="VEuPathDB" id="FungiDB:LCOR_03128.1"/>
<evidence type="ECO:0000313" key="2">
    <source>
        <dbReference type="Proteomes" id="UP000027586"/>
    </source>
</evidence>
<organism evidence="1 2">
    <name type="scientific">Lichtheimia corymbifera JMRC:FSU:9682</name>
    <dbReference type="NCBI Taxonomy" id="1263082"/>
    <lineage>
        <taxon>Eukaryota</taxon>
        <taxon>Fungi</taxon>
        <taxon>Fungi incertae sedis</taxon>
        <taxon>Mucoromycota</taxon>
        <taxon>Mucoromycotina</taxon>
        <taxon>Mucoromycetes</taxon>
        <taxon>Mucorales</taxon>
        <taxon>Lichtheimiaceae</taxon>
        <taxon>Lichtheimia</taxon>
    </lineage>
</organism>
<name>A0A068RPL6_9FUNG</name>
<accession>A0A068RPL6</accession>
<gene>
    <name evidence="1" type="ORF">LCOR_03128.1</name>
</gene>
<reference evidence="1" key="1">
    <citation type="submission" date="2013-08" db="EMBL/GenBank/DDBJ databases">
        <title>Gene expansion shapes genome architecture in the human pathogen Lichtheimia corymbifera: an evolutionary genomics analysis in the ancient terrestrial Mucorales (Mucoromycotina).</title>
        <authorList>
            <person name="Schwartze V.U."/>
            <person name="Winter S."/>
            <person name="Shelest E."/>
            <person name="Marcet-Houben M."/>
            <person name="Horn F."/>
            <person name="Wehner S."/>
            <person name="Hoffmann K."/>
            <person name="Riege K."/>
            <person name="Sammeth M."/>
            <person name="Nowrousian M."/>
            <person name="Valiante V."/>
            <person name="Linde J."/>
            <person name="Jacobsen I.D."/>
            <person name="Marz M."/>
            <person name="Brakhage A.A."/>
            <person name="Gabaldon T."/>
            <person name="Bocker S."/>
            <person name="Voigt K."/>
        </authorList>
    </citation>
    <scope>NUCLEOTIDE SEQUENCE [LARGE SCALE GENOMIC DNA]</scope>
    <source>
        <strain evidence="1">FSU 9682</strain>
    </source>
</reference>
<dbReference type="EMBL" id="CBTN010000010">
    <property type="protein sequence ID" value="CDH51537.1"/>
    <property type="molecule type" value="Genomic_DNA"/>
</dbReference>
<evidence type="ECO:0000313" key="1">
    <source>
        <dbReference type="EMBL" id="CDH51537.1"/>
    </source>
</evidence>
<keyword evidence="2" id="KW-1185">Reference proteome</keyword>